<dbReference type="GO" id="GO:0051537">
    <property type="term" value="F:2 iron, 2 sulfur cluster binding"/>
    <property type="evidence" value="ECO:0007669"/>
    <property type="project" value="TreeGrafter"/>
</dbReference>
<sequence length="123" mass="13182">MITLTPAAAEKLGGIMEQKGLKESHALRVFVKGGGCGGMQYGMTFDLPREGDEIYEQHGLRVVVDPTSLFYIDGSSIDYVDNLMGGGFHIDNPQAVSSCGCGSSFRTARSHTGEEMPQSCGHH</sequence>
<comment type="caution">
    <text evidence="2">The sequence shown here is derived from an EMBL/GenBank/DDBJ whole genome shotgun (WGS) entry which is preliminary data.</text>
</comment>
<dbReference type="GO" id="GO:0005506">
    <property type="term" value="F:iron ion binding"/>
    <property type="evidence" value="ECO:0007669"/>
    <property type="project" value="TreeGrafter"/>
</dbReference>
<dbReference type="OMA" id="LYIYGMQ"/>
<accession>A0A7C1FGY2</accession>
<dbReference type="GO" id="GO:0051539">
    <property type="term" value="F:4 iron, 4 sulfur cluster binding"/>
    <property type="evidence" value="ECO:0007669"/>
    <property type="project" value="TreeGrafter"/>
</dbReference>
<dbReference type="InterPro" id="IPR035903">
    <property type="entry name" value="HesB-like_dom_sf"/>
</dbReference>
<dbReference type="Pfam" id="PF01521">
    <property type="entry name" value="Fe-S_biosyn"/>
    <property type="match status" value="1"/>
</dbReference>
<dbReference type="GO" id="GO:0016226">
    <property type="term" value="P:iron-sulfur cluster assembly"/>
    <property type="evidence" value="ECO:0007669"/>
    <property type="project" value="InterPro"/>
</dbReference>
<name>A0A7C1FGY2_9CHLR</name>
<dbReference type="EMBL" id="DSMG01000011">
    <property type="protein sequence ID" value="HDX30074.1"/>
    <property type="molecule type" value="Genomic_DNA"/>
</dbReference>
<dbReference type="InterPro" id="IPR000361">
    <property type="entry name" value="ATAP_core_dom"/>
</dbReference>
<dbReference type="PANTHER" id="PTHR43011:SF1">
    <property type="entry name" value="IRON-SULFUR CLUSTER ASSEMBLY 2 HOMOLOG, MITOCHONDRIAL"/>
    <property type="match status" value="1"/>
</dbReference>
<protein>
    <submittedName>
        <fullName evidence="2">Iron-sulfur cluster assembly accessory protein</fullName>
    </submittedName>
</protein>
<dbReference type="NCBIfam" id="TIGR00049">
    <property type="entry name" value="iron-sulfur cluster assembly accessory protein"/>
    <property type="match status" value="1"/>
</dbReference>
<feature type="domain" description="Core" evidence="1">
    <location>
        <begin position="2"/>
        <end position="102"/>
    </location>
</feature>
<evidence type="ECO:0000259" key="1">
    <source>
        <dbReference type="Pfam" id="PF01521"/>
    </source>
</evidence>
<dbReference type="AlphaFoldDB" id="A0A7C1FGY2"/>
<proteinExistence type="predicted"/>
<dbReference type="InterPro" id="IPR016092">
    <property type="entry name" value="ATAP"/>
</dbReference>
<reference evidence="2" key="1">
    <citation type="journal article" date="2020" name="mSystems">
        <title>Genome- and Community-Level Interaction Insights into Carbon Utilization and Element Cycling Functions of Hydrothermarchaeota in Hydrothermal Sediment.</title>
        <authorList>
            <person name="Zhou Z."/>
            <person name="Liu Y."/>
            <person name="Xu W."/>
            <person name="Pan J."/>
            <person name="Luo Z.H."/>
            <person name="Li M."/>
        </authorList>
    </citation>
    <scope>NUCLEOTIDE SEQUENCE [LARGE SCALE GENOMIC DNA]</scope>
    <source>
        <strain evidence="2">SpSt-289</strain>
    </source>
</reference>
<organism evidence="2">
    <name type="scientific">Caldilinea aerophila</name>
    <dbReference type="NCBI Taxonomy" id="133453"/>
    <lineage>
        <taxon>Bacteria</taxon>
        <taxon>Bacillati</taxon>
        <taxon>Chloroflexota</taxon>
        <taxon>Caldilineae</taxon>
        <taxon>Caldilineales</taxon>
        <taxon>Caldilineaceae</taxon>
        <taxon>Caldilinea</taxon>
    </lineage>
</organism>
<dbReference type="PANTHER" id="PTHR43011">
    <property type="entry name" value="IRON-SULFUR CLUSTER ASSEMBLY 2 HOMOLOG, MITOCHONDRIAL"/>
    <property type="match status" value="1"/>
</dbReference>
<evidence type="ECO:0000313" key="2">
    <source>
        <dbReference type="EMBL" id="HDX30074.1"/>
    </source>
</evidence>
<dbReference type="SUPFAM" id="SSF89360">
    <property type="entry name" value="HesB-like domain"/>
    <property type="match status" value="1"/>
</dbReference>
<gene>
    <name evidence="2" type="ORF">ENQ20_01115</name>
</gene>
<dbReference type="Gene3D" id="2.60.300.12">
    <property type="entry name" value="HesB-like domain"/>
    <property type="match status" value="1"/>
</dbReference>
<dbReference type="PROSITE" id="PS01152">
    <property type="entry name" value="HESB"/>
    <property type="match status" value="1"/>
</dbReference>
<dbReference type="InterPro" id="IPR017870">
    <property type="entry name" value="FeS_cluster_insertion_CS"/>
</dbReference>